<feature type="region of interest" description="Disordered" evidence="1">
    <location>
        <begin position="1"/>
        <end position="66"/>
    </location>
</feature>
<feature type="non-terminal residue" evidence="2">
    <location>
        <position position="1"/>
    </location>
</feature>
<evidence type="ECO:0000313" key="2">
    <source>
        <dbReference type="EMBL" id="JAS77808.1"/>
    </source>
</evidence>
<sequence>PEARYHRFHPAAPPSPISPILRAVLDEEASNSPPEARCLRSNLATPPSPSSGNSSPKTNGTLNGPVRITRYILRPRVAPPTIPPRNFIPIPPPLPPRTNAPRTIPRSHSNSPPPPYEEAILLDRRCTLPANVAAVP</sequence>
<protein>
    <submittedName>
        <fullName evidence="2">Uncharacterized protein</fullName>
    </submittedName>
</protein>
<evidence type="ECO:0000256" key="1">
    <source>
        <dbReference type="SAM" id="MobiDB-lite"/>
    </source>
</evidence>
<dbReference type="EMBL" id="GECU01029898">
    <property type="protein sequence ID" value="JAS77808.1"/>
    <property type="molecule type" value="Transcribed_RNA"/>
</dbReference>
<dbReference type="AlphaFoldDB" id="A0A1B6HT04"/>
<reference evidence="2" key="1">
    <citation type="submission" date="2015-11" db="EMBL/GenBank/DDBJ databases">
        <title>De novo transcriptome assembly of four potential Pierce s Disease insect vectors from Arizona vineyards.</title>
        <authorList>
            <person name="Tassone E.E."/>
        </authorList>
    </citation>
    <scope>NUCLEOTIDE SEQUENCE</scope>
</reference>
<gene>
    <name evidence="2" type="ORF">g.59328</name>
</gene>
<organism evidence="2">
    <name type="scientific">Homalodisca liturata</name>
    <dbReference type="NCBI Taxonomy" id="320908"/>
    <lineage>
        <taxon>Eukaryota</taxon>
        <taxon>Metazoa</taxon>
        <taxon>Ecdysozoa</taxon>
        <taxon>Arthropoda</taxon>
        <taxon>Hexapoda</taxon>
        <taxon>Insecta</taxon>
        <taxon>Pterygota</taxon>
        <taxon>Neoptera</taxon>
        <taxon>Paraneoptera</taxon>
        <taxon>Hemiptera</taxon>
        <taxon>Auchenorrhyncha</taxon>
        <taxon>Membracoidea</taxon>
        <taxon>Cicadellidae</taxon>
        <taxon>Cicadellinae</taxon>
        <taxon>Proconiini</taxon>
        <taxon>Homalodisca</taxon>
    </lineage>
</organism>
<name>A0A1B6HT04_9HEMI</name>
<feature type="non-terminal residue" evidence="2">
    <location>
        <position position="136"/>
    </location>
</feature>
<feature type="compositionally biased region" description="Pro residues" evidence="1">
    <location>
        <begin position="89"/>
        <end position="98"/>
    </location>
</feature>
<proteinExistence type="predicted"/>
<accession>A0A1B6HT04</accession>
<feature type="region of interest" description="Disordered" evidence="1">
    <location>
        <begin position="82"/>
        <end position="117"/>
    </location>
</feature>